<proteinExistence type="predicted"/>
<organism evidence="2 3">
    <name type="scientific">Glonium stellatum</name>
    <dbReference type="NCBI Taxonomy" id="574774"/>
    <lineage>
        <taxon>Eukaryota</taxon>
        <taxon>Fungi</taxon>
        <taxon>Dikarya</taxon>
        <taxon>Ascomycota</taxon>
        <taxon>Pezizomycotina</taxon>
        <taxon>Dothideomycetes</taxon>
        <taxon>Pleosporomycetidae</taxon>
        <taxon>Gloniales</taxon>
        <taxon>Gloniaceae</taxon>
        <taxon>Glonium</taxon>
    </lineage>
</organism>
<gene>
    <name evidence="2" type="ORF">AOQ84DRAFT_367655</name>
</gene>
<feature type="compositionally biased region" description="Polar residues" evidence="1">
    <location>
        <begin position="212"/>
        <end position="223"/>
    </location>
</feature>
<feature type="region of interest" description="Disordered" evidence="1">
    <location>
        <begin position="200"/>
        <end position="223"/>
    </location>
</feature>
<evidence type="ECO:0000313" key="3">
    <source>
        <dbReference type="Proteomes" id="UP000250140"/>
    </source>
</evidence>
<protein>
    <submittedName>
        <fullName evidence="2">Uncharacterized protein</fullName>
    </submittedName>
</protein>
<keyword evidence="3" id="KW-1185">Reference proteome</keyword>
<dbReference type="AlphaFoldDB" id="A0A8E2ETC6"/>
<dbReference type="Proteomes" id="UP000250140">
    <property type="component" value="Unassembled WGS sequence"/>
</dbReference>
<reference evidence="2 3" key="1">
    <citation type="journal article" date="2016" name="Nat. Commun.">
        <title>Ectomycorrhizal ecology is imprinted in the genome of the dominant symbiotic fungus Cenococcum geophilum.</title>
        <authorList>
            <consortium name="DOE Joint Genome Institute"/>
            <person name="Peter M."/>
            <person name="Kohler A."/>
            <person name="Ohm R.A."/>
            <person name="Kuo A."/>
            <person name="Krutzmann J."/>
            <person name="Morin E."/>
            <person name="Arend M."/>
            <person name="Barry K.W."/>
            <person name="Binder M."/>
            <person name="Choi C."/>
            <person name="Clum A."/>
            <person name="Copeland A."/>
            <person name="Grisel N."/>
            <person name="Haridas S."/>
            <person name="Kipfer T."/>
            <person name="LaButti K."/>
            <person name="Lindquist E."/>
            <person name="Lipzen A."/>
            <person name="Maire R."/>
            <person name="Meier B."/>
            <person name="Mihaltcheva S."/>
            <person name="Molinier V."/>
            <person name="Murat C."/>
            <person name="Poggeler S."/>
            <person name="Quandt C.A."/>
            <person name="Sperisen C."/>
            <person name="Tritt A."/>
            <person name="Tisserant E."/>
            <person name="Crous P.W."/>
            <person name="Henrissat B."/>
            <person name="Nehls U."/>
            <person name="Egli S."/>
            <person name="Spatafora J.W."/>
            <person name="Grigoriev I.V."/>
            <person name="Martin F.M."/>
        </authorList>
    </citation>
    <scope>NUCLEOTIDE SEQUENCE [LARGE SCALE GENOMIC DNA]</scope>
    <source>
        <strain evidence="2 3">CBS 207.34</strain>
    </source>
</reference>
<accession>A0A8E2ETC6</accession>
<sequence length="223" mass="24558">MLPTARRGVTPTPSAGRAQNLLEACVARIYASTHLRCFFSHRTFLTLGSRPSRPPATCKRKASRRPTGGDPNPSIRPNLPATPSLHAAPSILSSRLAAHHLLTYDSQTFRSTSQSTSRRFSTFGGHEDTTWHSETARIAMAGRDRVYQETTSTPAYGPSTLMASTDRRHWVSSFQFDTRHQGKPTRAKWPACRSEYACPSCSVRSRSPKTPEATSRPSPSCAN</sequence>
<evidence type="ECO:0000256" key="1">
    <source>
        <dbReference type="SAM" id="MobiDB-lite"/>
    </source>
</evidence>
<evidence type="ECO:0000313" key="2">
    <source>
        <dbReference type="EMBL" id="OCL04275.1"/>
    </source>
</evidence>
<name>A0A8E2ETC6_9PEZI</name>
<dbReference type="EMBL" id="KV750557">
    <property type="protein sequence ID" value="OCL04275.1"/>
    <property type="molecule type" value="Genomic_DNA"/>
</dbReference>
<feature type="region of interest" description="Disordered" evidence="1">
    <location>
        <begin position="49"/>
        <end position="86"/>
    </location>
</feature>